<sequence>MNRRSNVHSEIVDVLNRIERLNELVQLHKQQPLVDTLTVEGYERLREQYINQLEELLASLNIKAEIHLKAA</sequence>
<evidence type="ECO:0000313" key="3">
    <source>
        <dbReference type="Proteomes" id="UP000501802"/>
    </source>
</evidence>
<organism evidence="2 3">
    <name type="scientific">Spirosoma aureum</name>
    <dbReference type="NCBI Taxonomy" id="2692134"/>
    <lineage>
        <taxon>Bacteria</taxon>
        <taxon>Pseudomonadati</taxon>
        <taxon>Bacteroidota</taxon>
        <taxon>Cytophagia</taxon>
        <taxon>Cytophagales</taxon>
        <taxon>Cytophagaceae</taxon>
        <taxon>Spirosoma</taxon>
    </lineage>
</organism>
<dbReference type="Proteomes" id="UP000501802">
    <property type="component" value="Chromosome"/>
</dbReference>
<dbReference type="KEGG" id="spib:G8759_29275"/>
<protein>
    <recommendedName>
        <fullName evidence="4">Phage protein</fullName>
    </recommendedName>
</protein>
<dbReference type="RefSeq" id="WP_162386797.1">
    <property type="nucleotide sequence ID" value="NZ_CP050063.1"/>
</dbReference>
<dbReference type="EMBL" id="CP050063">
    <property type="protein sequence ID" value="QIP16445.1"/>
    <property type="molecule type" value="Genomic_DNA"/>
</dbReference>
<accession>A0A6G9AVX5</accession>
<evidence type="ECO:0000313" key="2">
    <source>
        <dbReference type="EMBL" id="QIP16445.1"/>
    </source>
</evidence>
<keyword evidence="1" id="KW-0175">Coiled coil</keyword>
<keyword evidence="3" id="KW-1185">Reference proteome</keyword>
<reference evidence="2 3" key="1">
    <citation type="submission" date="2020-03" db="EMBL/GenBank/DDBJ databases">
        <authorList>
            <person name="Kim M.K."/>
        </authorList>
    </citation>
    <scope>NUCLEOTIDE SEQUENCE [LARGE SCALE GENOMIC DNA]</scope>
    <source>
        <strain evidence="2 3">BT328</strain>
    </source>
</reference>
<evidence type="ECO:0000256" key="1">
    <source>
        <dbReference type="SAM" id="Coils"/>
    </source>
</evidence>
<feature type="coiled-coil region" evidence="1">
    <location>
        <begin position="11"/>
        <end position="70"/>
    </location>
</feature>
<evidence type="ECO:0008006" key="4">
    <source>
        <dbReference type="Google" id="ProtNLM"/>
    </source>
</evidence>
<dbReference type="AlphaFoldDB" id="A0A6G9AVX5"/>
<name>A0A6G9AVX5_9BACT</name>
<proteinExistence type="predicted"/>
<gene>
    <name evidence="2" type="ORF">G8759_29275</name>
</gene>